<dbReference type="GO" id="GO:0003697">
    <property type="term" value="F:single-stranded DNA binding"/>
    <property type="evidence" value="ECO:0007669"/>
    <property type="project" value="InterPro"/>
</dbReference>
<dbReference type="SUPFAM" id="SSF50249">
    <property type="entry name" value="Nucleic acid-binding proteins"/>
    <property type="match status" value="1"/>
</dbReference>
<organism evidence="5 6">
    <name type="scientific">Aquiluna borgnonia</name>
    <dbReference type="NCBI Taxonomy" id="2499157"/>
    <lineage>
        <taxon>Bacteria</taxon>
        <taxon>Bacillati</taxon>
        <taxon>Actinomycetota</taxon>
        <taxon>Actinomycetes</taxon>
        <taxon>Micrococcales</taxon>
        <taxon>Microbacteriaceae</taxon>
        <taxon>Luna cluster</taxon>
        <taxon>Luna-1 subcluster</taxon>
        <taxon>Aquiluna</taxon>
    </lineage>
</organism>
<reference evidence="5 6" key="1">
    <citation type="submission" date="2020-05" db="EMBL/GenBank/DDBJ databases">
        <title>Aquirufa sp. strain 15G-AUS-rot a new Aquirufa species.</title>
        <authorList>
            <person name="Pitt A."/>
            <person name="Hahn M.W."/>
        </authorList>
    </citation>
    <scope>NUCLEOTIDE SEQUENCE [LARGE SCALE GENOMIC DNA]</scope>
    <source>
        <strain evidence="5 6">15G-AUS-rot</strain>
    </source>
</reference>
<evidence type="ECO:0000256" key="2">
    <source>
        <dbReference type="PIRNR" id="PIRNR002070"/>
    </source>
</evidence>
<protein>
    <recommendedName>
        <fullName evidence="2 3">Single-stranded DNA-binding protein</fullName>
    </recommendedName>
</protein>
<evidence type="ECO:0000256" key="3">
    <source>
        <dbReference type="RuleBase" id="RU000524"/>
    </source>
</evidence>
<gene>
    <name evidence="5" type="primary">ssb</name>
    <name evidence="5" type="ORF">HRU87_02765</name>
</gene>
<evidence type="ECO:0000256" key="4">
    <source>
        <dbReference type="SAM" id="MobiDB-lite"/>
    </source>
</evidence>
<dbReference type="AlphaFoldDB" id="A0A7D4U7J7"/>
<name>A0A7D4U7J7_9MICO</name>
<evidence type="ECO:0000313" key="6">
    <source>
        <dbReference type="Proteomes" id="UP000501003"/>
    </source>
</evidence>
<dbReference type="EMBL" id="CP054056">
    <property type="protein sequence ID" value="QKJ25136.1"/>
    <property type="molecule type" value="Genomic_DNA"/>
</dbReference>
<dbReference type="KEGG" id="aqg:HRU87_02765"/>
<dbReference type="RefSeq" id="WP_173493433.1">
    <property type="nucleotide sequence ID" value="NZ_CP054056.1"/>
</dbReference>
<dbReference type="GO" id="GO:0006260">
    <property type="term" value="P:DNA replication"/>
    <property type="evidence" value="ECO:0007669"/>
    <property type="project" value="InterPro"/>
</dbReference>
<evidence type="ECO:0000256" key="1">
    <source>
        <dbReference type="ARBA" id="ARBA00023125"/>
    </source>
</evidence>
<sequence>MADQISVTGLVGTEPKFSTTQNGLDVLSFRLASTHRKFHRETGNWIESDVNWYTVVCYRGLARHAAESIGKGERVLVHGNLKVRDWDNGERSGTSVEIDASSIGHDLLFGTSEFTRRSHSIQSAEDEESEQELEPELQPA</sequence>
<dbReference type="Pfam" id="PF00436">
    <property type="entry name" value="SSB"/>
    <property type="match status" value="1"/>
</dbReference>
<dbReference type="Proteomes" id="UP000501003">
    <property type="component" value="Chromosome"/>
</dbReference>
<dbReference type="PIRSF" id="PIRSF002070">
    <property type="entry name" value="SSB"/>
    <property type="match status" value="1"/>
</dbReference>
<dbReference type="InterPro" id="IPR000424">
    <property type="entry name" value="Primosome_PriB/ssb"/>
</dbReference>
<dbReference type="Gene3D" id="2.40.50.140">
    <property type="entry name" value="Nucleic acid-binding proteins"/>
    <property type="match status" value="1"/>
</dbReference>
<dbReference type="InterPro" id="IPR012340">
    <property type="entry name" value="NA-bd_OB-fold"/>
</dbReference>
<feature type="region of interest" description="Disordered" evidence="4">
    <location>
        <begin position="118"/>
        <end position="140"/>
    </location>
</feature>
<dbReference type="InterPro" id="IPR011344">
    <property type="entry name" value="ssDNA-bd"/>
</dbReference>
<evidence type="ECO:0000313" key="5">
    <source>
        <dbReference type="EMBL" id="QKJ25136.1"/>
    </source>
</evidence>
<keyword evidence="1 2" id="KW-0238">DNA-binding</keyword>
<dbReference type="NCBIfam" id="TIGR00621">
    <property type="entry name" value="ssb"/>
    <property type="match status" value="1"/>
</dbReference>
<dbReference type="PROSITE" id="PS50935">
    <property type="entry name" value="SSB"/>
    <property type="match status" value="1"/>
</dbReference>
<proteinExistence type="predicted"/>
<accession>A0A7D4U7J7</accession>
<keyword evidence="6" id="KW-1185">Reference proteome</keyword>
<feature type="compositionally biased region" description="Acidic residues" evidence="4">
    <location>
        <begin position="124"/>
        <end position="140"/>
    </location>
</feature>